<keyword evidence="6" id="KW-1185">Reference proteome</keyword>
<dbReference type="PROSITE" id="PS50097">
    <property type="entry name" value="BTB"/>
    <property type="match status" value="1"/>
</dbReference>
<dbReference type="SUPFAM" id="SSF54695">
    <property type="entry name" value="POZ domain"/>
    <property type="match status" value="1"/>
</dbReference>
<evidence type="ECO:0000313" key="5">
    <source>
        <dbReference type="EMBL" id="KAK1612809.1"/>
    </source>
</evidence>
<evidence type="ECO:0000259" key="4">
    <source>
        <dbReference type="PROSITE" id="PS50144"/>
    </source>
</evidence>
<dbReference type="AlphaFoldDB" id="A0AAD8R4H1"/>
<evidence type="ECO:0000313" key="6">
    <source>
        <dbReference type="Proteomes" id="UP001231189"/>
    </source>
</evidence>
<comment type="caution">
    <text evidence="5">The sequence shown here is derived from an EMBL/GenBank/DDBJ whole genome shotgun (WGS) entry which is preliminary data.</text>
</comment>
<dbReference type="SMART" id="SM00225">
    <property type="entry name" value="BTB"/>
    <property type="match status" value="1"/>
</dbReference>
<name>A0AAD8R4H1_LOLMU</name>
<dbReference type="EMBL" id="JAUUTY010000007">
    <property type="protein sequence ID" value="KAK1612809.1"/>
    <property type="molecule type" value="Genomic_DNA"/>
</dbReference>
<dbReference type="Pfam" id="PF00651">
    <property type="entry name" value="BTB"/>
    <property type="match status" value="1"/>
</dbReference>
<dbReference type="Gene3D" id="2.60.210.10">
    <property type="entry name" value="Apoptosis, Tumor Necrosis Factor Receptor Associated Protein 2, Chain A"/>
    <property type="match status" value="1"/>
</dbReference>
<evidence type="ECO:0000259" key="3">
    <source>
        <dbReference type="PROSITE" id="PS50097"/>
    </source>
</evidence>
<dbReference type="SUPFAM" id="SSF49599">
    <property type="entry name" value="TRAF domain-like"/>
    <property type="match status" value="1"/>
</dbReference>
<dbReference type="Gene3D" id="1.25.40.420">
    <property type="match status" value="1"/>
</dbReference>
<accession>A0AAD8R4H1</accession>
<dbReference type="PROSITE" id="PS50144">
    <property type="entry name" value="MATH"/>
    <property type="match status" value="1"/>
</dbReference>
<comment type="pathway">
    <text evidence="1">Protein modification; protein ubiquitination.</text>
</comment>
<comment type="similarity">
    <text evidence="2">Belongs to the Tdpoz family.</text>
</comment>
<dbReference type="Pfam" id="PF24570">
    <property type="entry name" value="BACK_BPM_SPOP"/>
    <property type="match status" value="1"/>
</dbReference>
<reference evidence="5" key="1">
    <citation type="submission" date="2023-07" db="EMBL/GenBank/DDBJ databases">
        <title>A chromosome-level genome assembly of Lolium multiflorum.</title>
        <authorList>
            <person name="Chen Y."/>
            <person name="Copetti D."/>
            <person name="Kolliker R."/>
            <person name="Studer B."/>
        </authorList>
    </citation>
    <scope>NUCLEOTIDE SEQUENCE</scope>
    <source>
        <strain evidence="5">02402/16</strain>
        <tissue evidence="5">Leaf</tissue>
    </source>
</reference>
<dbReference type="CDD" id="cd18280">
    <property type="entry name" value="BTB_POZ_BPM_plant"/>
    <property type="match status" value="1"/>
</dbReference>
<gene>
    <name evidence="5" type="ORF">QYE76_036482</name>
</gene>
<dbReference type="InterPro" id="IPR045005">
    <property type="entry name" value="BPM1-6"/>
</dbReference>
<organism evidence="5 6">
    <name type="scientific">Lolium multiflorum</name>
    <name type="common">Italian ryegrass</name>
    <name type="synonym">Lolium perenne subsp. multiflorum</name>
    <dbReference type="NCBI Taxonomy" id="4521"/>
    <lineage>
        <taxon>Eukaryota</taxon>
        <taxon>Viridiplantae</taxon>
        <taxon>Streptophyta</taxon>
        <taxon>Embryophyta</taxon>
        <taxon>Tracheophyta</taxon>
        <taxon>Spermatophyta</taxon>
        <taxon>Magnoliopsida</taxon>
        <taxon>Liliopsida</taxon>
        <taxon>Poales</taxon>
        <taxon>Poaceae</taxon>
        <taxon>BOP clade</taxon>
        <taxon>Pooideae</taxon>
        <taxon>Poodae</taxon>
        <taxon>Poeae</taxon>
        <taxon>Poeae Chloroplast Group 2 (Poeae type)</taxon>
        <taxon>Loliodinae</taxon>
        <taxon>Loliinae</taxon>
        <taxon>Lolium</taxon>
    </lineage>
</organism>
<dbReference type="GO" id="GO:0016567">
    <property type="term" value="P:protein ubiquitination"/>
    <property type="evidence" value="ECO:0007669"/>
    <property type="project" value="InterPro"/>
</dbReference>
<dbReference type="InterPro" id="IPR011333">
    <property type="entry name" value="SKP1/BTB/POZ_sf"/>
</dbReference>
<feature type="domain" description="BTB" evidence="3">
    <location>
        <begin position="150"/>
        <end position="219"/>
    </location>
</feature>
<dbReference type="Pfam" id="PF22486">
    <property type="entry name" value="MATH_2"/>
    <property type="match status" value="1"/>
</dbReference>
<evidence type="ECO:0000256" key="2">
    <source>
        <dbReference type="ARBA" id="ARBA00010846"/>
    </source>
</evidence>
<protein>
    <submittedName>
        <fullName evidence="5">Uncharacterized protein</fullName>
    </submittedName>
</protein>
<feature type="domain" description="MATH" evidence="4">
    <location>
        <begin position="1"/>
        <end position="111"/>
    </location>
</feature>
<dbReference type="InterPro" id="IPR056423">
    <property type="entry name" value="BACK_BPM_SPOP"/>
</dbReference>
<dbReference type="Proteomes" id="UP001231189">
    <property type="component" value="Unassembled WGS sequence"/>
</dbReference>
<dbReference type="InterPro" id="IPR002083">
    <property type="entry name" value="MATH/TRAF_dom"/>
</dbReference>
<evidence type="ECO:0000256" key="1">
    <source>
        <dbReference type="ARBA" id="ARBA00004906"/>
    </source>
</evidence>
<sequence length="322" mass="36282">MRSCPFIVGGYLWFIQCFPNGCKPENAGYTSVRFRLLHKDAALAKPLKLQFKFSFVDQIDKQESKRIRAGKVYEFLGSRHIGFARCRFVKREVLEKSEHLKDDSFTIRCDIVMVEEFNSVVTGTSSPSIEVPPSEMQQHFSSLLLSEEGADVTFDVSGEKIAAHRCVLAARSVVFKAELFGNMKEGMPTTSVIEVEDMDAQVFRAMLSFIYSDSLPEVKEEDDYVMWQHLLIAADRYDLLRLRLICEEKLCEYLDVSAVPTILALAEQHSCRGLKERCLAFLNSPANLQKVTAIGGLDSLATCCPSVLKDLIAKLASLRQEE</sequence>
<dbReference type="PANTHER" id="PTHR26379:SF522">
    <property type="entry name" value="(BREAD WHEAT) HYPOTHETICAL PROTEIN"/>
    <property type="match status" value="1"/>
</dbReference>
<dbReference type="InterPro" id="IPR008974">
    <property type="entry name" value="TRAF-like"/>
</dbReference>
<dbReference type="Gene3D" id="3.30.710.10">
    <property type="entry name" value="Potassium Channel Kv1.1, Chain A"/>
    <property type="match status" value="1"/>
</dbReference>
<dbReference type="CDD" id="cd00121">
    <property type="entry name" value="MATH"/>
    <property type="match status" value="1"/>
</dbReference>
<dbReference type="PANTHER" id="PTHR26379">
    <property type="entry name" value="BTB/POZ AND MATH DOMAIN-CONTAINING PROTEIN 1"/>
    <property type="match status" value="1"/>
</dbReference>
<proteinExistence type="inferred from homology"/>
<dbReference type="InterPro" id="IPR000210">
    <property type="entry name" value="BTB/POZ_dom"/>
</dbReference>